<accession>W2S804</accession>
<dbReference type="InParanoid" id="W2S804"/>
<dbReference type="VEuPathDB" id="FungiDB:HMPREF1541_09682"/>
<dbReference type="PANTHER" id="PTHR13379">
    <property type="entry name" value="UNCHARACTERIZED DUF1308"/>
    <property type="match status" value="1"/>
</dbReference>
<dbReference type="RefSeq" id="XP_008712577.1">
    <property type="nucleotide sequence ID" value="XM_008714355.1"/>
</dbReference>
<keyword evidence="2" id="KW-1185">Reference proteome</keyword>
<evidence type="ECO:0000313" key="1">
    <source>
        <dbReference type="EMBL" id="ETN44807.1"/>
    </source>
</evidence>
<dbReference type="HOGENOM" id="CLU_033444_1_0_1"/>
<protein>
    <recommendedName>
        <fullName evidence="3">DUF1308 domain-containing protein</fullName>
    </recommendedName>
</protein>
<dbReference type="PANTHER" id="PTHR13379:SF0">
    <property type="entry name" value="UPF0415 PROTEIN C7ORF25"/>
    <property type="match status" value="1"/>
</dbReference>
<dbReference type="Proteomes" id="UP000030752">
    <property type="component" value="Unassembled WGS sequence"/>
</dbReference>
<dbReference type="OrthoDB" id="441890at2759"/>
<dbReference type="AlphaFoldDB" id="W2S804"/>
<dbReference type="STRING" id="1220924.W2S804"/>
<proteinExistence type="predicted"/>
<reference evidence="1 2" key="1">
    <citation type="submission" date="2013-03" db="EMBL/GenBank/DDBJ databases">
        <title>The Genome Sequence of Phialophora europaea CBS 101466.</title>
        <authorList>
            <consortium name="The Broad Institute Genomics Platform"/>
            <person name="Cuomo C."/>
            <person name="de Hoog S."/>
            <person name="Gorbushina A."/>
            <person name="Walker B."/>
            <person name="Young S.K."/>
            <person name="Zeng Q."/>
            <person name="Gargeya S."/>
            <person name="Fitzgerald M."/>
            <person name="Haas B."/>
            <person name="Abouelleil A."/>
            <person name="Allen A.W."/>
            <person name="Alvarado L."/>
            <person name="Arachchi H.M."/>
            <person name="Berlin A.M."/>
            <person name="Chapman S.B."/>
            <person name="Gainer-Dewar J."/>
            <person name="Goldberg J."/>
            <person name="Griggs A."/>
            <person name="Gujja S."/>
            <person name="Hansen M."/>
            <person name="Howarth C."/>
            <person name="Imamovic A."/>
            <person name="Ireland A."/>
            <person name="Larimer J."/>
            <person name="McCowan C."/>
            <person name="Murphy C."/>
            <person name="Pearson M."/>
            <person name="Poon T.W."/>
            <person name="Priest M."/>
            <person name="Roberts A."/>
            <person name="Saif S."/>
            <person name="Shea T."/>
            <person name="Sisk P."/>
            <person name="Sykes S."/>
            <person name="Wortman J."/>
            <person name="Nusbaum C."/>
            <person name="Birren B."/>
        </authorList>
    </citation>
    <scope>NUCLEOTIDE SEQUENCE [LARGE SCALE GENOMIC DNA]</scope>
    <source>
        <strain evidence="1 2">CBS 101466</strain>
    </source>
</reference>
<dbReference type="eggNOG" id="ENOG502RZS8">
    <property type="taxonomic scope" value="Eukaryota"/>
</dbReference>
<evidence type="ECO:0008006" key="3">
    <source>
        <dbReference type="Google" id="ProtNLM"/>
    </source>
</evidence>
<name>W2S804_CYPE1</name>
<dbReference type="EMBL" id="KB822713">
    <property type="protein sequence ID" value="ETN44807.1"/>
    <property type="molecule type" value="Genomic_DNA"/>
</dbReference>
<organism evidence="1 2">
    <name type="scientific">Cyphellophora europaea (strain CBS 101466)</name>
    <name type="common">Phialophora europaea</name>
    <dbReference type="NCBI Taxonomy" id="1220924"/>
    <lineage>
        <taxon>Eukaryota</taxon>
        <taxon>Fungi</taxon>
        <taxon>Dikarya</taxon>
        <taxon>Ascomycota</taxon>
        <taxon>Pezizomycotina</taxon>
        <taxon>Eurotiomycetes</taxon>
        <taxon>Chaetothyriomycetidae</taxon>
        <taxon>Chaetothyriales</taxon>
        <taxon>Cyphellophoraceae</taxon>
        <taxon>Cyphellophora</taxon>
    </lineage>
</organism>
<evidence type="ECO:0000313" key="2">
    <source>
        <dbReference type="Proteomes" id="UP000030752"/>
    </source>
</evidence>
<dbReference type="GeneID" id="19977021"/>
<sequence length="531" mass="57648">MSGNQDSFAAVEVSSIEALEALHARATRLLSEFQSFNDYLREKGKQDEVEMRIFRRGLQAECDGLDKVISGKLTNGHNVNDVPEQEVEGRRALLVKTSNVSHYEIWWSLAKTCRGVRGLGRRIGVQPSSNEGRSRAQKQNQVQGQEVQVDIIADDGQEWIKISTVSEKRLLFEMAKEGWERYDDSSDSEASSAILPKLELLRLAGALHAAARTTRVRYQHPRIHFILPNLPLDAHPDVSVLLTALRATGATVSSGSIPLPPPAAPLADAFTHMLPSPPHQPPLTPSLSLDTSILIALLSDQCHTPPSELSSRPLTTSSHTYHAAIQQQMAQEETSPLLPGTLYPLLCERSLVCTQAAAARARDIVDTMGTESERARAEVVLGEGPCAGKEGGELTAALQDLSTYALPVGLRLPVRVVGNVGVEGVLDDAAAVPAHPGFPVEVAWRLVRGTKLSALNESVLLHGWREGVVTVTSNGVAVGQVERGINAVLDEMERVEGRDLVGFVAPMYWVVQESRSLVGKEKQGRGAKQEM</sequence>
<gene>
    <name evidence="1" type="ORF">HMPREF1541_09682</name>
</gene>